<feature type="transmembrane region" description="Helical" evidence="1">
    <location>
        <begin position="148"/>
        <end position="169"/>
    </location>
</feature>
<feature type="transmembrane region" description="Helical" evidence="1">
    <location>
        <begin position="68"/>
        <end position="88"/>
    </location>
</feature>
<comment type="caution">
    <text evidence="2">The sequence shown here is derived from an EMBL/GenBank/DDBJ whole genome shotgun (WGS) entry which is preliminary data.</text>
</comment>
<evidence type="ECO:0000313" key="2">
    <source>
        <dbReference type="EMBL" id="MFC5138131.1"/>
    </source>
</evidence>
<name>A0ABV9Z956_9PSEU</name>
<keyword evidence="1" id="KW-0812">Transmembrane</keyword>
<keyword evidence="1" id="KW-1133">Transmembrane helix</keyword>
<proteinExistence type="predicted"/>
<evidence type="ECO:0000256" key="1">
    <source>
        <dbReference type="SAM" id="Phobius"/>
    </source>
</evidence>
<reference evidence="3" key="1">
    <citation type="journal article" date="2019" name="Int. J. Syst. Evol. Microbiol.">
        <title>The Global Catalogue of Microorganisms (GCM) 10K type strain sequencing project: providing services to taxonomists for standard genome sequencing and annotation.</title>
        <authorList>
            <consortium name="The Broad Institute Genomics Platform"/>
            <consortium name="The Broad Institute Genome Sequencing Center for Infectious Disease"/>
            <person name="Wu L."/>
            <person name="Ma J."/>
        </authorList>
    </citation>
    <scope>NUCLEOTIDE SEQUENCE [LARGE SCALE GENOMIC DNA]</scope>
    <source>
        <strain evidence="3">XZYJ18</strain>
    </source>
</reference>
<feature type="transmembrane region" description="Helical" evidence="1">
    <location>
        <begin position="178"/>
        <end position="196"/>
    </location>
</feature>
<sequence>MARPTGPSGSPLVGRGDADRHAAITRSLLGYGVLAGPFYVVVGLAQALTRDGFDLTRHDLSLLAAGPWGWIQIANLVVTGLMVVAAAVGMARALRTLGGGPGTTWGPRLVAAFGVGMVGAGVFVADPMNGYPPGTPDGPPVAVTVGGIGHLVFGGLGFLCLVAGALVLARAQRPGPAWFSRVTGVLFLVAFAGIASGSSSPAVVLGFWAALLLVWVWLATVSVDLYRRTPLLTPAQPT</sequence>
<feature type="transmembrane region" description="Helical" evidence="1">
    <location>
        <begin position="28"/>
        <end position="48"/>
    </location>
</feature>
<dbReference type="RefSeq" id="WP_378020356.1">
    <property type="nucleotide sequence ID" value="NZ_JBHSKG010000003.1"/>
</dbReference>
<keyword evidence="3" id="KW-1185">Reference proteome</keyword>
<feature type="transmembrane region" description="Helical" evidence="1">
    <location>
        <begin position="202"/>
        <end position="226"/>
    </location>
</feature>
<evidence type="ECO:0000313" key="3">
    <source>
        <dbReference type="Proteomes" id="UP001596175"/>
    </source>
</evidence>
<dbReference type="Proteomes" id="UP001596175">
    <property type="component" value="Unassembled WGS sequence"/>
</dbReference>
<gene>
    <name evidence="2" type="ORF">ACFPK1_07805</name>
</gene>
<protein>
    <submittedName>
        <fullName evidence="2">DUF998 domain-containing protein</fullName>
    </submittedName>
</protein>
<feature type="transmembrane region" description="Helical" evidence="1">
    <location>
        <begin position="109"/>
        <end position="128"/>
    </location>
</feature>
<organism evidence="2 3">
    <name type="scientific">Actinomycetospora rhizophila</name>
    <dbReference type="NCBI Taxonomy" id="1416876"/>
    <lineage>
        <taxon>Bacteria</taxon>
        <taxon>Bacillati</taxon>
        <taxon>Actinomycetota</taxon>
        <taxon>Actinomycetes</taxon>
        <taxon>Pseudonocardiales</taxon>
        <taxon>Pseudonocardiaceae</taxon>
        <taxon>Actinomycetospora</taxon>
    </lineage>
</organism>
<keyword evidence="1" id="KW-0472">Membrane</keyword>
<accession>A0ABV9Z956</accession>
<dbReference type="InterPro" id="IPR009339">
    <property type="entry name" value="DUF998"/>
</dbReference>
<dbReference type="EMBL" id="JBHSKG010000003">
    <property type="protein sequence ID" value="MFC5138131.1"/>
    <property type="molecule type" value="Genomic_DNA"/>
</dbReference>
<dbReference type="Pfam" id="PF06197">
    <property type="entry name" value="DUF998"/>
    <property type="match status" value="1"/>
</dbReference>